<evidence type="ECO:0000256" key="2">
    <source>
        <dbReference type="SAM" id="SignalP"/>
    </source>
</evidence>
<evidence type="ECO:0008006" key="5">
    <source>
        <dbReference type="Google" id="ProtNLM"/>
    </source>
</evidence>
<comment type="caution">
    <text evidence="3">The sequence shown here is derived from an EMBL/GenBank/DDBJ whole genome shotgun (WGS) entry which is preliminary data.</text>
</comment>
<reference evidence="4" key="1">
    <citation type="journal article" date="2019" name="Int. J. Syst. Evol. Microbiol.">
        <title>The Global Catalogue of Microorganisms (GCM) 10K type strain sequencing project: providing services to taxonomists for standard genome sequencing and annotation.</title>
        <authorList>
            <consortium name="The Broad Institute Genomics Platform"/>
            <consortium name="The Broad Institute Genome Sequencing Center for Infectious Disease"/>
            <person name="Wu L."/>
            <person name="Ma J."/>
        </authorList>
    </citation>
    <scope>NUCLEOTIDE SEQUENCE [LARGE SCALE GENOMIC DNA]</scope>
    <source>
        <strain evidence="4">CGMCC 1.3240</strain>
    </source>
</reference>
<dbReference type="Proteomes" id="UP001596047">
    <property type="component" value="Unassembled WGS sequence"/>
</dbReference>
<feature type="signal peptide" evidence="2">
    <location>
        <begin position="1"/>
        <end position="24"/>
    </location>
</feature>
<protein>
    <recommendedName>
        <fullName evidence="5">DUF2680 domain-containing protein</fullName>
    </recommendedName>
</protein>
<feature type="region of interest" description="Disordered" evidence="1">
    <location>
        <begin position="221"/>
        <end position="262"/>
    </location>
</feature>
<name>A0ABW0W9H4_9BACL</name>
<feature type="chain" id="PRO_5047225684" description="DUF2680 domain-containing protein" evidence="2">
    <location>
        <begin position="25"/>
        <end position="262"/>
    </location>
</feature>
<keyword evidence="2" id="KW-0732">Signal</keyword>
<dbReference type="EMBL" id="JBHSOW010000134">
    <property type="protein sequence ID" value="MFC5653724.1"/>
    <property type="molecule type" value="Genomic_DNA"/>
</dbReference>
<sequence>MNKYLKTISITAALAVMIPLSASAAASNTTTETSTSSAVKVDQSGSGLIDRGGDHGGRPGFRGQYFNEAVLALLKLDRDTLQEKLNAGSTLGEIATAQGVTTEALKAALTTAFEERQAQEEKEFTANLDTMISSKQQFKGGPGLGGGHYLSTIATAIGLTEDELRTALQAEGATIASIAKTKGVTTDALISKVKAAIVTQIDQAATDGKLTAEQAAAAKEKAGEQAKRAVEGNFGPKDGFRGGGGHADKGGSIGNQTSATTE</sequence>
<dbReference type="RefSeq" id="WP_379192579.1">
    <property type="nucleotide sequence ID" value="NZ_JBHSOW010000134.1"/>
</dbReference>
<gene>
    <name evidence="3" type="ORF">ACFPYJ_32345</name>
</gene>
<proteinExistence type="predicted"/>
<keyword evidence="4" id="KW-1185">Reference proteome</keyword>
<evidence type="ECO:0000313" key="3">
    <source>
        <dbReference type="EMBL" id="MFC5653724.1"/>
    </source>
</evidence>
<organism evidence="3 4">
    <name type="scientific">Paenibacillus solisilvae</name>
    <dbReference type="NCBI Taxonomy" id="2486751"/>
    <lineage>
        <taxon>Bacteria</taxon>
        <taxon>Bacillati</taxon>
        <taxon>Bacillota</taxon>
        <taxon>Bacilli</taxon>
        <taxon>Bacillales</taxon>
        <taxon>Paenibacillaceae</taxon>
        <taxon>Paenibacillus</taxon>
    </lineage>
</organism>
<feature type="compositionally biased region" description="Basic and acidic residues" evidence="1">
    <location>
        <begin position="221"/>
        <end position="230"/>
    </location>
</feature>
<evidence type="ECO:0000256" key="1">
    <source>
        <dbReference type="SAM" id="MobiDB-lite"/>
    </source>
</evidence>
<evidence type="ECO:0000313" key="4">
    <source>
        <dbReference type="Proteomes" id="UP001596047"/>
    </source>
</evidence>
<feature type="compositionally biased region" description="Low complexity" evidence="1">
    <location>
        <begin position="27"/>
        <end position="38"/>
    </location>
</feature>
<feature type="region of interest" description="Disordered" evidence="1">
    <location>
        <begin position="27"/>
        <end position="46"/>
    </location>
</feature>
<accession>A0ABW0W9H4</accession>